<evidence type="ECO:0000313" key="4">
    <source>
        <dbReference type="Proteomes" id="UP000254866"/>
    </source>
</evidence>
<feature type="chain" id="PRO_5016728424" description="PLC-like phosphodiesterase" evidence="2">
    <location>
        <begin position="22"/>
        <end position="368"/>
    </location>
</feature>
<evidence type="ECO:0000313" key="3">
    <source>
        <dbReference type="EMBL" id="RDL37392.1"/>
    </source>
</evidence>
<dbReference type="GO" id="GO:0008081">
    <property type="term" value="F:phosphoric diester hydrolase activity"/>
    <property type="evidence" value="ECO:0007669"/>
    <property type="project" value="InterPro"/>
</dbReference>
<dbReference type="AlphaFoldDB" id="A0A370TPE7"/>
<dbReference type="Proteomes" id="UP000254866">
    <property type="component" value="Unassembled WGS sequence"/>
</dbReference>
<dbReference type="SUPFAM" id="SSF51695">
    <property type="entry name" value="PLC-like phosphodiesterases"/>
    <property type="match status" value="1"/>
</dbReference>
<dbReference type="RefSeq" id="XP_031870048.1">
    <property type="nucleotide sequence ID" value="XM_032013448.1"/>
</dbReference>
<keyword evidence="1" id="KW-0812">Transmembrane</keyword>
<keyword evidence="2" id="KW-0732">Signal</keyword>
<dbReference type="EMBL" id="NPIC01000003">
    <property type="protein sequence ID" value="RDL37392.1"/>
    <property type="molecule type" value="Genomic_DNA"/>
</dbReference>
<keyword evidence="1" id="KW-1133">Transmembrane helix</keyword>
<feature type="transmembrane region" description="Helical" evidence="1">
    <location>
        <begin position="347"/>
        <end position="367"/>
    </location>
</feature>
<evidence type="ECO:0008006" key="5">
    <source>
        <dbReference type="Google" id="ProtNLM"/>
    </source>
</evidence>
<dbReference type="PANTHER" id="PTHR13593">
    <property type="match status" value="1"/>
</dbReference>
<protein>
    <recommendedName>
        <fullName evidence="5">PLC-like phosphodiesterase</fullName>
    </recommendedName>
</protein>
<evidence type="ECO:0000256" key="1">
    <source>
        <dbReference type="SAM" id="Phobius"/>
    </source>
</evidence>
<dbReference type="PANTHER" id="PTHR13593:SF80">
    <property type="entry name" value="PLC-LIKE PHOSPHODIESTERASE"/>
    <property type="match status" value="1"/>
</dbReference>
<comment type="caution">
    <text evidence="3">The sequence shown here is derived from an EMBL/GenBank/DDBJ whole genome shotgun (WGS) entry which is preliminary data.</text>
</comment>
<sequence>MLSSLLAVSAAFLSLTGLAQGIPQAGVSSTGAACNNSPLLCDRNYNNITHMGAHDSAFLRNKETSFSTAGNQFYDVTAALSAGIRLLQAQVHNLSGALKLCHTSCSLLDGGSLESFLSDIKIWMDSNPNEVVTLLLVNSDNMPAATIGDSFTTSGISKYGFAPASTSGPMATWPTLQTLISANTRLVSFITNIEHDSTKPYLLPEFDYVFETAFGVSSVGGFNCTVDRPSSLGSGSTAVSKGYLGLLNHFLDIEQSFGITVPDVANIATTNSASTNTTGTAGTHGAQCQSEWGVRPTFILVDFFNVGPAIQTADQLNGISPVGRTSLSTAVLTAESSGAASTSGSGISWFGLAGFGMGVIALGNFVFL</sequence>
<dbReference type="InterPro" id="IPR017946">
    <property type="entry name" value="PLC-like_Pdiesterase_TIM-brl"/>
</dbReference>
<evidence type="ECO:0000256" key="2">
    <source>
        <dbReference type="SAM" id="SignalP"/>
    </source>
</evidence>
<dbReference type="Gene3D" id="3.20.20.190">
    <property type="entry name" value="Phosphatidylinositol (PI) phosphodiesterase"/>
    <property type="match status" value="1"/>
</dbReference>
<feature type="signal peptide" evidence="2">
    <location>
        <begin position="1"/>
        <end position="21"/>
    </location>
</feature>
<dbReference type="OrthoDB" id="7984201at2759"/>
<organism evidence="3 4">
    <name type="scientific">Venustampulla echinocandica</name>
    <dbReference type="NCBI Taxonomy" id="2656787"/>
    <lineage>
        <taxon>Eukaryota</taxon>
        <taxon>Fungi</taxon>
        <taxon>Dikarya</taxon>
        <taxon>Ascomycota</taxon>
        <taxon>Pezizomycotina</taxon>
        <taxon>Leotiomycetes</taxon>
        <taxon>Helotiales</taxon>
        <taxon>Pleuroascaceae</taxon>
        <taxon>Venustampulla</taxon>
    </lineage>
</organism>
<keyword evidence="1" id="KW-0472">Membrane</keyword>
<gene>
    <name evidence="3" type="ORF">BP5553_04825</name>
</gene>
<keyword evidence="4" id="KW-1185">Reference proteome</keyword>
<proteinExistence type="predicted"/>
<dbReference type="GO" id="GO:0006629">
    <property type="term" value="P:lipid metabolic process"/>
    <property type="evidence" value="ECO:0007669"/>
    <property type="project" value="InterPro"/>
</dbReference>
<accession>A0A370TPE7</accession>
<dbReference type="GeneID" id="43597674"/>
<dbReference type="Pfam" id="PF26146">
    <property type="entry name" value="PI-PLC_X"/>
    <property type="match status" value="1"/>
</dbReference>
<reference evidence="3 4" key="1">
    <citation type="journal article" date="2018" name="IMA Fungus">
        <title>IMA Genome-F 9: Draft genome sequence of Annulohypoxylon stygium, Aspergillus mulundensis, Berkeleyomyces basicola (syn. Thielaviopsis basicola), Ceratocystis smalleyi, two Cercospora beticola strains, Coleophoma cylindrospora, Fusarium fracticaudum, Phialophora cf. hyalina, and Morchella septimelata.</title>
        <authorList>
            <person name="Wingfield B.D."/>
            <person name="Bills G.F."/>
            <person name="Dong Y."/>
            <person name="Huang W."/>
            <person name="Nel W.J."/>
            <person name="Swalarsk-Parry B.S."/>
            <person name="Vaghefi N."/>
            <person name="Wilken P.M."/>
            <person name="An Z."/>
            <person name="de Beer Z.W."/>
            <person name="De Vos L."/>
            <person name="Chen L."/>
            <person name="Duong T.A."/>
            <person name="Gao Y."/>
            <person name="Hammerbacher A."/>
            <person name="Kikkert J.R."/>
            <person name="Li Y."/>
            <person name="Li H."/>
            <person name="Li K."/>
            <person name="Li Q."/>
            <person name="Liu X."/>
            <person name="Ma X."/>
            <person name="Naidoo K."/>
            <person name="Pethybridge S.J."/>
            <person name="Sun J."/>
            <person name="Steenkamp E.T."/>
            <person name="van der Nest M.A."/>
            <person name="van Wyk S."/>
            <person name="Wingfield M.J."/>
            <person name="Xiong C."/>
            <person name="Yue Q."/>
            <person name="Zhang X."/>
        </authorList>
    </citation>
    <scope>NUCLEOTIDE SEQUENCE [LARGE SCALE GENOMIC DNA]</scope>
    <source>
        <strain evidence="3 4">BP 5553</strain>
    </source>
</reference>
<dbReference type="STRING" id="2656787.A0A370TPE7"/>
<name>A0A370TPE7_9HELO</name>
<dbReference type="InterPro" id="IPR051057">
    <property type="entry name" value="PI-PLC_domain"/>
</dbReference>